<proteinExistence type="predicted"/>
<dbReference type="RefSeq" id="WP_171474505.1">
    <property type="nucleotide sequence ID" value="NZ_CP053452.2"/>
</dbReference>
<feature type="DNA-binding region" description="H-T-H motif" evidence="2">
    <location>
        <begin position="37"/>
        <end position="56"/>
    </location>
</feature>
<gene>
    <name evidence="4" type="ORF">FTUN_7170</name>
</gene>
<dbReference type="InterPro" id="IPR023772">
    <property type="entry name" value="DNA-bd_HTH_TetR-type_CS"/>
</dbReference>
<dbReference type="PROSITE" id="PS50977">
    <property type="entry name" value="HTH_TETR_2"/>
    <property type="match status" value="1"/>
</dbReference>
<dbReference type="Gene3D" id="1.10.10.60">
    <property type="entry name" value="Homeodomain-like"/>
    <property type="match status" value="1"/>
</dbReference>
<dbReference type="InterPro" id="IPR009057">
    <property type="entry name" value="Homeodomain-like_sf"/>
</dbReference>
<dbReference type="Pfam" id="PF00440">
    <property type="entry name" value="TetR_N"/>
    <property type="match status" value="1"/>
</dbReference>
<dbReference type="EMBL" id="CP053452">
    <property type="protein sequence ID" value="QJW99558.1"/>
    <property type="molecule type" value="Genomic_DNA"/>
</dbReference>
<dbReference type="InterPro" id="IPR015292">
    <property type="entry name" value="Tscrpt_reg_YbiH_C"/>
</dbReference>
<dbReference type="PANTHER" id="PTHR30055:SF226">
    <property type="entry name" value="HTH-TYPE TRANSCRIPTIONAL REGULATOR PKSA"/>
    <property type="match status" value="1"/>
</dbReference>
<feature type="domain" description="HTH tetR-type" evidence="3">
    <location>
        <begin position="14"/>
        <end position="74"/>
    </location>
</feature>
<dbReference type="Pfam" id="PF09209">
    <property type="entry name" value="CecR_C"/>
    <property type="match status" value="1"/>
</dbReference>
<dbReference type="GO" id="GO:0000976">
    <property type="term" value="F:transcription cis-regulatory region binding"/>
    <property type="evidence" value="ECO:0007669"/>
    <property type="project" value="TreeGrafter"/>
</dbReference>
<dbReference type="KEGG" id="ftj:FTUN_7170"/>
<sequence length="234" mass="25672">MTRNSKSSPPAEEADARERLLAAALQTFAHYGFEGATVRDICRAAGVNIASVNYYFGDKEHLYIEAVKRAHTCTGRMENLPLPSADTPPVEKLRAFVREMASRMHAPTSASAMKLMMREMADPGKAAHVVVTEFIQPAAFALRAILRELLPQLDEQQLLMTGFSVIGQCLFYRQNRMVAEMIFGKDTVAGLDTATVADHVVRFTLAALGHAAPIGQVVEGQKVESRQVENRPAT</sequence>
<protein>
    <submittedName>
        <fullName evidence="4">Transcriptional regulator, AcrR family</fullName>
    </submittedName>
</protein>
<accession>A0A6M5Z076</accession>
<evidence type="ECO:0000259" key="3">
    <source>
        <dbReference type="PROSITE" id="PS50977"/>
    </source>
</evidence>
<evidence type="ECO:0000313" key="5">
    <source>
        <dbReference type="Proteomes" id="UP000503447"/>
    </source>
</evidence>
<evidence type="ECO:0000256" key="2">
    <source>
        <dbReference type="PROSITE-ProRule" id="PRU00335"/>
    </source>
</evidence>
<dbReference type="AlphaFoldDB" id="A0A6M5Z076"/>
<dbReference type="PRINTS" id="PR00455">
    <property type="entry name" value="HTHTETR"/>
</dbReference>
<dbReference type="PROSITE" id="PS01081">
    <property type="entry name" value="HTH_TETR_1"/>
    <property type="match status" value="1"/>
</dbReference>
<dbReference type="Gene3D" id="1.10.357.10">
    <property type="entry name" value="Tetracycline Repressor, domain 2"/>
    <property type="match status" value="1"/>
</dbReference>
<dbReference type="Proteomes" id="UP000503447">
    <property type="component" value="Chromosome"/>
</dbReference>
<name>A0A6M5Z076_9BACT</name>
<evidence type="ECO:0000256" key="1">
    <source>
        <dbReference type="ARBA" id="ARBA00023125"/>
    </source>
</evidence>
<dbReference type="SUPFAM" id="SSF48498">
    <property type="entry name" value="Tetracyclin repressor-like, C-terminal domain"/>
    <property type="match status" value="1"/>
</dbReference>
<organism evidence="4 5">
    <name type="scientific">Frigoriglobus tundricola</name>
    <dbReference type="NCBI Taxonomy" id="2774151"/>
    <lineage>
        <taxon>Bacteria</taxon>
        <taxon>Pseudomonadati</taxon>
        <taxon>Planctomycetota</taxon>
        <taxon>Planctomycetia</taxon>
        <taxon>Gemmatales</taxon>
        <taxon>Gemmataceae</taxon>
        <taxon>Frigoriglobus</taxon>
    </lineage>
</organism>
<dbReference type="PANTHER" id="PTHR30055">
    <property type="entry name" value="HTH-TYPE TRANSCRIPTIONAL REGULATOR RUTR"/>
    <property type="match status" value="1"/>
</dbReference>
<keyword evidence="1 2" id="KW-0238">DNA-binding</keyword>
<dbReference type="InterPro" id="IPR036271">
    <property type="entry name" value="Tet_transcr_reg_TetR-rel_C_sf"/>
</dbReference>
<reference evidence="5" key="1">
    <citation type="submission" date="2020-05" db="EMBL/GenBank/DDBJ databases">
        <title>Frigoriglobus tundricola gen. nov., sp. nov., a psychrotolerant cellulolytic planctomycete of the family Gemmataceae with two divergent copies of 16S rRNA gene.</title>
        <authorList>
            <person name="Kulichevskaya I.S."/>
            <person name="Ivanova A.A."/>
            <person name="Naumoff D.G."/>
            <person name="Beletsky A.V."/>
            <person name="Rijpstra W.I.C."/>
            <person name="Sinninghe Damste J.S."/>
            <person name="Mardanov A.V."/>
            <person name="Ravin N.V."/>
            <person name="Dedysh S.N."/>
        </authorList>
    </citation>
    <scope>NUCLEOTIDE SEQUENCE [LARGE SCALE GENOMIC DNA]</scope>
    <source>
        <strain evidence="5">PL17</strain>
    </source>
</reference>
<dbReference type="InterPro" id="IPR050109">
    <property type="entry name" value="HTH-type_TetR-like_transc_reg"/>
</dbReference>
<dbReference type="SUPFAM" id="SSF46689">
    <property type="entry name" value="Homeodomain-like"/>
    <property type="match status" value="1"/>
</dbReference>
<dbReference type="InterPro" id="IPR001647">
    <property type="entry name" value="HTH_TetR"/>
</dbReference>
<dbReference type="GO" id="GO:0003700">
    <property type="term" value="F:DNA-binding transcription factor activity"/>
    <property type="evidence" value="ECO:0007669"/>
    <property type="project" value="TreeGrafter"/>
</dbReference>
<keyword evidence="5" id="KW-1185">Reference proteome</keyword>
<evidence type="ECO:0000313" key="4">
    <source>
        <dbReference type="EMBL" id="QJW99558.1"/>
    </source>
</evidence>